<dbReference type="Proteomes" id="UP000826725">
    <property type="component" value="Chromosome"/>
</dbReference>
<gene>
    <name evidence="1" type="ORF">DGMP_06710</name>
</gene>
<protein>
    <submittedName>
        <fullName evidence="1">Uncharacterized protein</fullName>
    </submittedName>
</protein>
<dbReference type="AlphaFoldDB" id="A0A8D5FJF3"/>
<dbReference type="EMBL" id="AP024086">
    <property type="protein sequence ID" value="BCL59978.1"/>
    <property type="molecule type" value="Genomic_DNA"/>
</dbReference>
<sequence length="75" mass="7832">MADLWSRFRALLPSSPVLVGTVTTLHGNGTCTVTMPGGGTVRVVGESVAAGKKAFIKDGIVQGEAPNLPYYELEV</sequence>
<organism evidence="1 2">
    <name type="scientific">Desulfomarina profundi</name>
    <dbReference type="NCBI Taxonomy" id="2772557"/>
    <lineage>
        <taxon>Bacteria</taxon>
        <taxon>Pseudomonadati</taxon>
        <taxon>Thermodesulfobacteriota</taxon>
        <taxon>Desulfobulbia</taxon>
        <taxon>Desulfobulbales</taxon>
        <taxon>Desulfobulbaceae</taxon>
        <taxon>Desulfomarina</taxon>
    </lineage>
</organism>
<evidence type="ECO:0000313" key="2">
    <source>
        <dbReference type="Proteomes" id="UP000826725"/>
    </source>
</evidence>
<dbReference type="KEGG" id="dbk:DGMP_06710"/>
<keyword evidence="2" id="KW-1185">Reference proteome</keyword>
<reference evidence="1" key="1">
    <citation type="submission" date="2020-09" db="EMBL/GenBank/DDBJ databases">
        <title>Desulfogranum mesoprofundum gen. nov., sp. nov., a novel mesophilic, sulfate-reducing chemolithoautotroph isolated from a deep-sea hydrothermal vent chimney in the Suiyo Seamount.</title>
        <authorList>
            <person name="Hashimoto Y."/>
            <person name="Nakagawa S."/>
        </authorList>
    </citation>
    <scope>NUCLEOTIDE SEQUENCE</scope>
    <source>
        <strain evidence="1">KT2</strain>
    </source>
</reference>
<accession>A0A8D5FJF3</accession>
<name>A0A8D5FJF3_9BACT</name>
<evidence type="ECO:0000313" key="1">
    <source>
        <dbReference type="EMBL" id="BCL59978.1"/>
    </source>
</evidence>
<proteinExistence type="predicted"/>
<dbReference type="RefSeq" id="WP_228856153.1">
    <property type="nucleotide sequence ID" value="NZ_AP024086.1"/>
</dbReference>